<evidence type="ECO:0000313" key="2">
    <source>
        <dbReference type="EMBL" id="WEA47299.1"/>
    </source>
</evidence>
<feature type="domain" description="HTH cro/C1-type" evidence="1">
    <location>
        <begin position="10"/>
        <end position="60"/>
    </location>
</feature>
<dbReference type="RefSeq" id="WP_275037799.1">
    <property type="nucleotide sequence ID" value="NZ_CP118721.1"/>
</dbReference>
<protein>
    <submittedName>
        <fullName evidence="2">Helix-turn-helix transcriptional regulator</fullName>
    </submittedName>
</protein>
<reference evidence="2 3" key="1">
    <citation type="submission" date="2023-02" db="EMBL/GenBank/DDBJ databases">
        <title>Complete genome sequence of Priestia aryabhattai G5MAi6, a methanol-tolerant strain isolated from tap water in Hong Kong.</title>
        <authorList>
            <person name="Leung K.M."/>
            <person name="Lai G.K.K."/>
            <person name="Griffin S.D.J."/>
        </authorList>
    </citation>
    <scope>NUCLEOTIDE SEQUENCE [LARGE SCALE GENOMIC DNA]</scope>
    <source>
        <strain evidence="2 3">G5MAi6</strain>
        <plasmid evidence="2 3">pG5MAi6_3</plasmid>
    </source>
</reference>
<dbReference type="Proteomes" id="UP001220217">
    <property type="component" value="Plasmid pG5MAi6_3"/>
</dbReference>
<evidence type="ECO:0000259" key="1">
    <source>
        <dbReference type="Pfam" id="PF13443"/>
    </source>
</evidence>
<dbReference type="Gene3D" id="1.10.260.40">
    <property type="entry name" value="lambda repressor-like DNA-binding domains"/>
    <property type="match status" value="1"/>
</dbReference>
<organism evidence="2 3">
    <name type="scientific">Priestia aryabhattai</name>
    <name type="common">Bacillus aryabhattai</name>
    <dbReference type="NCBI Taxonomy" id="412384"/>
    <lineage>
        <taxon>Bacteria</taxon>
        <taxon>Bacillati</taxon>
        <taxon>Bacillota</taxon>
        <taxon>Bacilli</taxon>
        <taxon>Bacillales</taxon>
        <taxon>Bacillaceae</taxon>
        <taxon>Priestia</taxon>
    </lineage>
</organism>
<dbReference type="EMBL" id="CP118721">
    <property type="protein sequence ID" value="WEA47299.1"/>
    <property type="molecule type" value="Genomic_DNA"/>
</dbReference>
<proteinExistence type="predicted"/>
<dbReference type="InterPro" id="IPR001387">
    <property type="entry name" value="Cro/C1-type_HTH"/>
</dbReference>
<dbReference type="SUPFAM" id="SSF47413">
    <property type="entry name" value="lambda repressor-like DNA-binding domains"/>
    <property type="match status" value="1"/>
</dbReference>
<dbReference type="Pfam" id="PF13443">
    <property type="entry name" value="HTH_26"/>
    <property type="match status" value="1"/>
</dbReference>
<keyword evidence="2" id="KW-0614">Plasmid</keyword>
<accession>A0ABD7X499</accession>
<evidence type="ECO:0000313" key="3">
    <source>
        <dbReference type="Proteomes" id="UP001220217"/>
    </source>
</evidence>
<gene>
    <name evidence="2" type="ORF">PWO00_28400</name>
</gene>
<dbReference type="CDD" id="cd00093">
    <property type="entry name" value="HTH_XRE"/>
    <property type="match status" value="1"/>
</dbReference>
<dbReference type="InterPro" id="IPR010982">
    <property type="entry name" value="Lambda_DNA-bd_dom_sf"/>
</dbReference>
<dbReference type="AlphaFoldDB" id="A0ABD7X499"/>
<geneLocation type="plasmid" evidence="2 3">
    <name>pG5MAi6_3</name>
</geneLocation>
<sequence length="74" mass="8495">MFGTGKPRTKLGRWLDKRGITQSWLMKKTGLNKNTVSDLTSDKDRSPTLKTMQKVIKALKEIDPKVNSNDFWDV</sequence>
<name>A0ABD7X499_PRIAR</name>